<dbReference type="SUPFAM" id="SSF53098">
    <property type="entry name" value="Ribonuclease H-like"/>
    <property type="match status" value="1"/>
</dbReference>
<dbReference type="PANTHER" id="PTHR12801">
    <property type="entry name" value="RNA EXONUCLEASE REXO1 / RECO3 FAMILY MEMBER-RELATED"/>
    <property type="match status" value="1"/>
</dbReference>
<protein>
    <recommendedName>
        <fullName evidence="8">Exonuclease domain-containing protein</fullName>
    </recommendedName>
</protein>
<comment type="subcellular location">
    <subcellularLocation>
        <location evidence="1">Nucleus</location>
    </subcellularLocation>
</comment>
<dbReference type="InterPro" id="IPR013520">
    <property type="entry name" value="Ribonucl_H"/>
</dbReference>
<evidence type="ECO:0000256" key="2">
    <source>
        <dbReference type="ARBA" id="ARBA00006357"/>
    </source>
</evidence>
<reference evidence="10" key="2">
    <citation type="submission" date="2015-01" db="EMBL/GenBank/DDBJ databases">
        <title>Evolutionary Origins and Diversification of the Mycorrhizal Mutualists.</title>
        <authorList>
            <consortium name="DOE Joint Genome Institute"/>
            <consortium name="Mycorrhizal Genomics Consortium"/>
            <person name="Kohler A."/>
            <person name="Kuo A."/>
            <person name="Nagy L.G."/>
            <person name="Floudas D."/>
            <person name="Copeland A."/>
            <person name="Barry K.W."/>
            <person name="Cichocki N."/>
            <person name="Veneault-Fourrey C."/>
            <person name="LaButti K."/>
            <person name="Lindquist E.A."/>
            <person name="Lipzen A."/>
            <person name="Lundell T."/>
            <person name="Morin E."/>
            <person name="Murat C."/>
            <person name="Riley R."/>
            <person name="Ohm R."/>
            <person name="Sun H."/>
            <person name="Tunlid A."/>
            <person name="Henrissat B."/>
            <person name="Grigoriev I.V."/>
            <person name="Hibbett D.S."/>
            <person name="Martin F."/>
        </authorList>
    </citation>
    <scope>NUCLEOTIDE SEQUENCE [LARGE SCALE GENOMIC DNA]</scope>
    <source>
        <strain evidence="10">MAFF 305830</strain>
    </source>
</reference>
<evidence type="ECO:0000256" key="7">
    <source>
        <dbReference type="SAM" id="MobiDB-lite"/>
    </source>
</evidence>
<evidence type="ECO:0000313" key="10">
    <source>
        <dbReference type="Proteomes" id="UP000054097"/>
    </source>
</evidence>
<keyword evidence="6" id="KW-0539">Nucleus</keyword>
<dbReference type="InterPro" id="IPR012337">
    <property type="entry name" value="RNaseH-like_sf"/>
</dbReference>
<sequence>MSKRTSTSRSSPPSPHRFYKKQKTTDTSIISTSSPPTNNDAMIVDPSSTSPVGGTLHSHMSAKNAQSNAKEGVSGGGTRRAKDRSRSPKVKPPKPASPPPHGSNELAGNGWTKVEKKKEKRAKKGALKVTNQPPSFAFNVQELVKLGTLSISDIRELALHLTGNAQPPSWLRITNRPSIQRVVVLLVPGIVPDVFTPPLRPLPNTSNPLLHVPALAPSFASTSTPTATSKLPFLSTFMHAVPTKAPGDAQRMHSVLHSFFMGPVTGEEKKRRIMARIQNERDKAPPIASYLLTREQLLENEYPVPNWMLDSQIVGEDWLQTPEFTGDPNEECQVLALDCEMCITTAGRELTHLCIIDYTTSTKIYDELVLPSGTITDYLTRFSGITPTSLDSTTTTLADVHAFLRKTITPSTILLGHSLEGDLKAMKLAHARCLDTSVLYHHPRGRPLKPGLKWLMNKWMNKDIQDRGEGGHDPEEDARSCVDLFRLKVQNGPGYGHFMVDVENILERIGRSGGPGRNMRTAVVDYGNPSTWLGSKATSTVACTSDDDVVKGVQDLIGSHQFVFGRMLELSERLGWTVKKGTTAAAVAGTPPTTPLLTPALPTEDATVIESKSVEETYKSLNDNLVAIYRCLPPATAFILLSGHGDPRRMSELNTKKSAFEGALREGKSTAEIPREEWWTAQEGRDLEDEVEKAKHGLLFLGMK</sequence>
<dbReference type="CDD" id="cd06145">
    <property type="entry name" value="REX1_like"/>
    <property type="match status" value="1"/>
</dbReference>
<keyword evidence="3" id="KW-0540">Nuclease</keyword>
<feature type="compositionally biased region" description="Basic residues" evidence="7">
    <location>
        <begin position="79"/>
        <end position="92"/>
    </location>
</feature>
<dbReference type="EMBL" id="KN824281">
    <property type="protein sequence ID" value="KIM31905.1"/>
    <property type="molecule type" value="Genomic_DNA"/>
</dbReference>
<feature type="compositionally biased region" description="Low complexity" evidence="7">
    <location>
        <begin position="1"/>
        <end position="11"/>
    </location>
</feature>
<keyword evidence="4" id="KW-0378">Hydrolase</keyword>
<dbReference type="SMART" id="SM00479">
    <property type="entry name" value="EXOIII"/>
    <property type="match status" value="1"/>
</dbReference>
<evidence type="ECO:0000256" key="6">
    <source>
        <dbReference type="ARBA" id="ARBA00023242"/>
    </source>
</evidence>
<keyword evidence="5" id="KW-0269">Exonuclease</keyword>
<proteinExistence type="inferred from homology"/>
<dbReference type="Proteomes" id="UP000054097">
    <property type="component" value="Unassembled WGS sequence"/>
</dbReference>
<feature type="compositionally biased region" description="Low complexity" evidence="7">
    <location>
        <begin position="25"/>
        <end position="37"/>
    </location>
</feature>
<evidence type="ECO:0000256" key="3">
    <source>
        <dbReference type="ARBA" id="ARBA00022722"/>
    </source>
</evidence>
<dbReference type="PANTHER" id="PTHR12801:SF115">
    <property type="entry name" value="FI18136P1-RELATED"/>
    <property type="match status" value="1"/>
</dbReference>
<dbReference type="GO" id="GO:0005634">
    <property type="term" value="C:nucleus"/>
    <property type="evidence" value="ECO:0007669"/>
    <property type="project" value="UniProtKB-SubCell"/>
</dbReference>
<evidence type="ECO:0000256" key="1">
    <source>
        <dbReference type="ARBA" id="ARBA00004123"/>
    </source>
</evidence>
<keyword evidence="10" id="KW-1185">Reference proteome</keyword>
<evidence type="ECO:0000259" key="8">
    <source>
        <dbReference type="SMART" id="SM00479"/>
    </source>
</evidence>
<comment type="similarity">
    <text evidence="2">Belongs to the REXO1/REXO3 family.</text>
</comment>
<dbReference type="InterPro" id="IPR047021">
    <property type="entry name" value="REXO1/3/4-like"/>
</dbReference>
<dbReference type="InterPro" id="IPR034922">
    <property type="entry name" value="REX1-like_exo"/>
</dbReference>
<dbReference type="InterPro" id="IPR036397">
    <property type="entry name" value="RNaseH_sf"/>
</dbReference>
<organism evidence="9 10">
    <name type="scientific">Serendipita vermifera MAFF 305830</name>
    <dbReference type="NCBI Taxonomy" id="933852"/>
    <lineage>
        <taxon>Eukaryota</taxon>
        <taxon>Fungi</taxon>
        <taxon>Dikarya</taxon>
        <taxon>Basidiomycota</taxon>
        <taxon>Agaricomycotina</taxon>
        <taxon>Agaricomycetes</taxon>
        <taxon>Sebacinales</taxon>
        <taxon>Serendipitaceae</taxon>
        <taxon>Serendipita</taxon>
    </lineage>
</organism>
<evidence type="ECO:0000256" key="4">
    <source>
        <dbReference type="ARBA" id="ARBA00022801"/>
    </source>
</evidence>
<reference evidence="9 10" key="1">
    <citation type="submission" date="2014-04" db="EMBL/GenBank/DDBJ databases">
        <authorList>
            <consortium name="DOE Joint Genome Institute"/>
            <person name="Kuo A."/>
            <person name="Zuccaro A."/>
            <person name="Kohler A."/>
            <person name="Nagy L.G."/>
            <person name="Floudas D."/>
            <person name="Copeland A."/>
            <person name="Barry K.W."/>
            <person name="Cichocki N."/>
            <person name="Veneault-Fourrey C."/>
            <person name="LaButti K."/>
            <person name="Lindquist E.A."/>
            <person name="Lipzen A."/>
            <person name="Lundell T."/>
            <person name="Morin E."/>
            <person name="Murat C."/>
            <person name="Sun H."/>
            <person name="Tunlid A."/>
            <person name="Henrissat B."/>
            <person name="Grigoriev I.V."/>
            <person name="Hibbett D.S."/>
            <person name="Martin F."/>
            <person name="Nordberg H.P."/>
            <person name="Cantor M.N."/>
            <person name="Hua S.X."/>
        </authorList>
    </citation>
    <scope>NUCLEOTIDE SEQUENCE [LARGE SCALE GENOMIC DNA]</scope>
    <source>
        <strain evidence="9 10">MAFF 305830</strain>
    </source>
</reference>
<gene>
    <name evidence="9" type="ORF">M408DRAFT_327301</name>
</gene>
<evidence type="ECO:0000313" key="9">
    <source>
        <dbReference type="EMBL" id="KIM31905.1"/>
    </source>
</evidence>
<dbReference type="STRING" id="933852.A0A0C3B4Z9"/>
<accession>A0A0C3B4Z9</accession>
<dbReference type="Gene3D" id="3.30.420.10">
    <property type="entry name" value="Ribonuclease H-like superfamily/Ribonuclease H"/>
    <property type="match status" value="1"/>
</dbReference>
<dbReference type="GO" id="GO:0004527">
    <property type="term" value="F:exonuclease activity"/>
    <property type="evidence" value="ECO:0007669"/>
    <property type="project" value="UniProtKB-KW"/>
</dbReference>
<dbReference type="AlphaFoldDB" id="A0A0C3B4Z9"/>
<feature type="domain" description="Exonuclease" evidence="8">
    <location>
        <begin position="333"/>
        <end position="494"/>
    </location>
</feature>
<dbReference type="GO" id="GO:0010629">
    <property type="term" value="P:negative regulation of gene expression"/>
    <property type="evidence" value="ECO:0007669"/>
    <property type="project" value="UniProtKB-ARBA"/>
</dbReference>
<dbReference type="HOGENOM" id="CLU_008679_2_0_1"/>
<dbReference type="GO" id="GO:0003676">
    <property type="term" value="F:nucleic acid binding"/>
    <property type="evidence" value="ECO:0007669"/>
    <property type="project" value="InterPro"/>
</dbReference>
<dbReference type="OrthoDB" id="206335at2759"/>
<name>A0A0C3B4Z9_SERVB</name>
<evidence type="ECO:0000256" key="5">
    <source>
        <dbReference type="ARBA" id="ARBA00022839"/>
    </source>
</evidence>
<dbReference type="FunFam" id="3.30.420.10:FF:000031">
    <property type="entry name" value="RNA exonuclease 1"/>
    <property type="match status" value="1"/>
</dbReference>
<feature type="region of interest" description="Disordered" evidence="7">
    <location>
        <begin position="1"/>
        <end position="128"/>
    </location>
</feature>